<dbReference type="RefSeq" id="WP_071563194.1">
    <property type="nucleotide sequence ID" value="NZ_CAESAQ020000021.1"/>
</dbReference>
<dbReference type="PANTHER" id="PTHR42997">
    <property type="entry name" value="HIT FAMILY HYDROLASE"/>
    <property type="match status" value="1"/>
</dbReference>
<evidence type="ECO:0000313" key="8">
    <source>
        <dbReference type="Proteomes" id="UP000182798"/>
    </source>
</evidence>
<dbReference type="PANTHER" id="PTHR42997:SF1">
    <property type="entry name" value="AP-4-A PHOSPHORYLASE"/>
    <property type="match status" value="1"/>
</dbReference>
<dbReference type="Pfam" id="PF01230">
    <property type="entry name" value="HIT"/>
    <property type="match status" value="1"/>
</dbReference>
<dbReference type="Proteomes" id="UP000643672">
    <property type="component" value="Unassembled WGS sequence"/>
</dbReference>
<reference evidence="7" key="2">
    <citation type="journal article" date="2017" name="Stand. Genomic Sci.">
        <title>Genome sequence of the sulfur-oxidizing Bathymodiolus thermophilus gill endosymbiont.</title>
        <authorList>
            <person name="Ponnudurai R."/>
            <person name="Sayavedra L."/>
            <person name="Kleiner M."/>
            <person name="Heiden S.E."/>
            <person name="Thurmer A."/>
            <person name="Felbeck H."/>
            <person name="Schluter R."/>
            <person name="Sievert S.M."/>
            <person name="Daniel R."/>
            <person name="Schweder T."/>
            <person name="Markert S."/>
        </authorList>
    </citation>
    <scope>NUCLEOTIDE SEQUENCE</scope>
    <source>
        <strain evidence="7">BAT/CrabSpa'14</strain>
    </source>
</reference>
<dbReference type="GO" id="GO:0016787">
    <property type="term" value="F:hydrolase activity"/>
    <property type="evidence" value="ECO:0007669"/>
    <property type="project" value="UniProtKB-KW"/>
</dbReference>
<evidence type="ECO:0000313" key="7">
    <source>
        <dbReference type="EMBL" id="OIR25760.1"/>
    </source>
</evidence>
<dbReference type="EMBL" id="CAESAQ020000021">
    <property type="protein sequence ID" value="CAB5495668.1"/>
    <property type="molecule type" value="Genomic_DNA"/>
</dbReference>
<dbReference type="EMBL" id="MIQH01000001">
    <property type="protein sequence ID" value="OIR25760.1"/>
    <property type="molecule type" value="Genomic_DNA"/>
</dbReference>
<dbReference type="InterPro" id="IPR036265">
    <property type="entry name" value="HIT-like_sf"/>
</dbReference>
<reference evidence="6 10" key="4">
    <citation type="submission" date="2020-05" db="EMBL/GenBank/DDBJ databases">
        <authorList>
            <person name="Petersen J."/>
            <person name="Sayavedra L."/>
        </authorList>
    </citation>
    <scope>NUCLEOTIDE SEQUENCE [LARGE SCALE GENOMIC DNA]</scope>
    <source>
        <strain evidence="6">B thermophilus SOXS</strain>
    </source>
</reference>
<dbReference type="InterPro" id="IPR019808">
    <property type="entry name" value="Histidine_triad_CS"/>
</dbReference>
<dbReference type="EMBL" id="CP024634">
    <property type="protein sequence ID" value="AYQ56808.1"/>
    <property type="molecule type" value="Genomic_DNA"/>
</dbReference>
<dbReference type="Gene3D" id="3.30.428.10">
    <property type="entry name" value="HIT-like"/>
    <property type="match status" value="1"/>
</dbReference>
<dbReference type="PRINTS" id="PR00332">
    <property type="entry name" value="HISTRIAD"/>
</dbReference>
<feature type="domain" description="HIT" evidence="4">
    <location>
        <begin position="3"/>
        <end position="110"/>
    </location>
</feature>
<dbReference type="OrthoDB" id="9784774at2"/>
<proteinExistence type="predicted"/>
<evidence type="ECO:0000313" key="5">
    <source>
        <dbReference type="EMBL" id="AYQ56808.1"/>
    </source>
</evidence>
<dbReference type="InterPro" id="IPR001310">
    <property type="entry name" value="Histidine_triad_HIT"/>
</dbReference>
<dbReference type="PROSITE" id="PS00892">
    <property type="entry name" value="HIT_1"/>
    <property type="match status" value="1"/>
</dbReference>
<feature type="active site" description="Tele-AMP-histidine intermediate" evidence="1">
    <location>
        <position position="97"/>
    </location>
</feature>
<dbReference type="KEGG" id="bthg:MS2017_1102"/>
<feature type="short sequence motif" description="Histidine triad motif" evidence="2 3">
    <location>
        <begin position="95"/>
        <end position="99"/>
    </location>
</feature>
<dbReference type="AlphaFoldDB" id="A0A1J5TY76"/>
<dbReference type="InterPro" id="IPR052908">
    <property type="entry name" value="AP-4-A_phosphorylase"/>
</dbReference>
<dbReference type="Proteomes" id="UP000182798">
    <property type="component" value="Unassembled WGS sequence"/>
</dbReference>
<dbReference type="PROSITE" id="PS51084">
    <property type="entry name" value="HIT_2"/>
    <property type="match status" value="1"/>
</dbReference>
<gene>
    <name evidence="7" type="ORF">BGC33_15415</name>
    <name evidence="5" type="ORF">MS2017_1102</name>
    <name evidence="6" type="ORF">THERMOS_338</name>
</gene>
<dbReference type="SUPFAM" id="SSF54197">
    <property type="entry name" value="HIT-like"/>
    <property type="match status" value="1"/>
</dbReference>
<sequence length="129" mass="14691">MSNDCIFCKLRNEERIIGECEQTITFIDNYPASPGHTLVIPKRHFATYFEATDEEILAIGRAVQAAKKVLDEEFSPDAYNIGINNGLMAGQSVMHLHVHIIPRYKGDVENPKGGVRWILRDKANYWDNK</sequence>
<keyword evidence="10" id="KW-1185">Reference proteome</keyword>
<evidence type="ECO:0000259" key="4">
    <source>
        <dbReference type="PROSITE" id="PS51084"/>
    </source>
</evidence>
<keyword evidence="7" id="KW-0378">Hydrolase</keyword>
<reference evidence="8" key="1">
    <citation type="submission" date="2016-09" db="EMBL/GenBank/DDBJ databases">
        <title>Genome Sequence of Bathymodiolus thermophilus sulfur-oxidizing gill endosymbiont.</title>
        <authorList>
            <person name="Ponnudurai R."/>
            <person name="Kleiner M."/>
            <person name="Sayavedra L."/>
            <person name="Thuermer A."/>
            <person name="Felbeck H."/>
            <person name="Schlueter R."/>
            <person name="Schweder T."/>
            <person name="Markert S."/>
        </authorList>
    </citation>
    <scope>NUCLEOTIDE SEQUENCE [LARGE SCALE GENOMIC DNA]</scope>
    <source>
        <strain evidence="8">BAT/CrabSpa'14</strain>
    </source>
</reference>
<evidence type="ECO:0000256" key="3">
    <source>
        <dbReference type="PROSITE-ProRule" id="PRU00464"/>
    </source>
</evidence>
<evidence type="ECO:0000313" key="6">
    <source>
        <dbReference type="EMBL" id="CAB5495668.1"/>
    </source>
</evidence>
<evidence type="ECO:0000313" key="10">
    <source>
        <dbReference type="Proteomes" id="UP000643672"/>
    </source>
</evidence>
<evidence type="ECO:0000256" key="1">
    <source>
        <dbReference type="PIRSR" id="PIRSR601310-1"/>
    </source>
</evidence>
<name>A0A1J5TY76_9GAMM</name>
<evidence type="ECO:0000313" key="9">
    <source>
        <dbReference type="Proteomes" id="UP000278334"/>
    </source>
</evidence>
<dbReference type="Proteomes" id="UP000278334">
    <property type="component" value="Chromosome"/>
</dbReference>
<reference evidence="5 9" key="3">
    <citation type="submission" date="2017-11" db="EMBL/GenBank/DDBJ databases">
        <title>Genome sequence of the bacterial symbiont EPR9N from a vent mussel Bathymodiolus thermophilus.</title>
        <authorList>
            <person name="Won Y.-J."/>
        </authorList>
    </citation>
    <scope>NUCLEOTIDE SEQUENCE [LARGE SCALE GENOMIC DNA]</scope>
    <source>
        <strain evidence="5 9">EPR9N</strain>
    </source>
</reference>
<accession>A0A1J5TY76</accession>
<dbReference type="InterPro" id="IPR011146">
    <property type="entry name" value="HIT-like"/>
</dbReference>
<organism evidence="7 8">
    <name type="scientific">Bathymodiolus thermophilus thioautotrophic gill symbiont</name>
    <dbReference type="NCBI Taxonomy" id="2360"/>
    <lineage>
        <taxon>Bacteria</taxon>
        <taxon>Pseudomonadati</taxon>
        <taxon>Pseudomonadota</taxon>
        <taxon>Gammaproteobacteria</taxon>
        <taxon>sulfur-oxidizing symbionts</taxon>
    </lineage>
</organism>
<protein>
    <submittedName>
        <fullName evidence="6">Diadenosine tetraphosphate (Ap4A) hydrolase and other HIT family hydrolases</fullName>
    </submittedName>
    <submittedName>
        <fullName evidence="7">Diadenosine tetraphosphate hydrolase</fullName>
    </submittedName>
    <submittedName>
        <fullName evidence="5">HIT family protein</fullName>
    </submittedName>
</protein>
<evidence type="ECO:0000256" key="2">
    <source>
        <dbReference type="PIRSR" id="PIRSR601310-3"/>
    </source>
</evidence>